<reference evidence="1 2" key="1">
    <citation type="submission" date="2020-02" db="EMBL/GenBank/DDBJ databases">
        <title>Draft genome sequence of Lactococcus sp. Hs20B0-1.</title>
        <authorList>
            <person name="Noda S."/>
            <person name="Yuki M."/>
            <person name="Ohkuma M."/>
        </authorList>
    </citation>
    <scope>NUCLEOTIDE SEQUENCE [LARGE SCALE GENOMIC DNA]</scope>
    <source>
        <strain evidence="1 2">Hs20B0-1</strain>
    </source>
</reference>
<gene>
    <name evidence="1" type="ORF">Hs20B_08390</name>
</gene>
<name>A0A6A0B7H5_9LACT</name>
<accession>A0A6A0B7H5</accession>
<proteinExistence type="predicted"/>
<dbReference type="AlphaFoldDB" id="A0A6A0B7H5"/>
<evidence type="ECO:0000313" key="1">
    <source>
        <dbReference type="EMBL" id="GFH40441.1"/>
    </source>
</evidence>
<sequence length="50" mass="5310">MHSRAFDPVRTALMLVASSGNVVPIETIVAPTTISGMRKICDTPIAVSVR</sequence>
<comment type="caution">
    <text evidence="1">The sequence shown here is derived from an EMBL/GenBank/DDBJ whole genome shotgun (WGS) entry which is preliminary data.</text>
</comment>
<protein>
    <submittedName>
        <fullName evidence="1">Uncharacterized protein</fullName>
    </submittedName>
</protein>
<keyword evidence="2" id="KW-1185">Reference proteome</keyword>
<dbReference type="Proteomes" id="UP000475928">
    <property type="component" value="Unassembled WGS sequence"/>
</dbReference>
<organism evidence="1 2">
    <name type="scientific">Pseudolactococcus insecticola</name>
    <dbReference type="NCBI Taxonomy" id="2709158"/>
    <lineage>
        <taxon>Bacteria</taxon>
        <taxon>Bacillati</taxon>
        <taxon>Bacillota</taxon>
        <taxon>Bacilli</taxon>
        <taxon>Lactobacillales</taxon>
        <taxon>Streptococcaceae</taxon>
        <taxon>Pseudolactococcus</taxon>
    </lineage>
</organism>
<evidence type="ECO:0000313" key="2">
    <source>
        <dbReference type="Proteomes" id="UP000475928"/>
    </source>
</evidence>
<dbReference type="EMBL" id="BLLH01000003">
    <property type="protein sequence ID" value="GFH40441.1"/>
    <property type="molecule type" value="Genomic_DNA"/>
</dbReference>